<dbReference type="InterPro" id="IPR006134">
    <property type="entry name" value="DNA-dir_DNA_pol_B_multi_dom"/>
</dbReference>
<dbReference type="OrthoDB" id="8639at2157"/>
<proteinExistence type="inferred from homology"/>
<dbReference type="PANTHER" id="PTHR10322">
    <property type="entry name" value="DNA POLYMERASE CATALYTIC SUBUNIT"/>
    <property type="match status" value="1"/>
</dbReference>
<protein>
    <recommendedName>
        <fullName evidence="2">DNA-directed DNA polymerase</fullName>
        <ecNumber evidence="2">2.7.7.7</ecNumber>
    </recommendedName>
</protein>
<evidence type="ECO:0000256" key="2">
    <source>
        <dbReference type="ARBA" id="ARBA00012417"/>
    </source>
</evidence>
<dbReference type="InterPro" id="IPR006172">
    <property type="entry name" value="DNA-dir_DNA_pol_B"/>
</dbReference>
<dbReference type="GO" id="GO:0003677">
    <property type="term" value="F:DNA binding"/>
    <property type="evidence" value="ECO:0007669"/>
    <property type="project" value="UniProtKB-KW"/>
</dbReference>
<dbReference type="AlphaFoldDB" id="A0A8J8PXP7"/>
<keyword evidence="5" id="KW-0239">DNA-directed DNA polymerase</keyword>
<sequence length="704" mass="79224">MPYKIDYLDGEVLEWSLTKEGVTCEHITDYTPSLYISAPSHDDLVDVRGFVTRLTEVVQTELEEWRTGWRHTPETVLRIDVDDIADVTSVASDLRGWDVPGTYKCYNVDFSREFRYCLETDTDPTPARTPSTLRIDASESELARGDGIRSLTVGDDSIEGSPAAVAETVASRVATVDPDVLVLSASSIVPKLFEAAPCNCNEYRLGRRPGYQRLAGQSTYESYGNVGHSPARYNLPGRAIVDESNTFLWHEANLSGLLDMVTRSRKPLQEAAWASIGNLLTAIQICEARQQDVLTPWNSWRHEQFKSANQLHEADRGGFIFSPDVGLHEDVHELDFSSLYPNIIVTRNLSPETVRCECHAEREDVPGLGYAVCEDPGYLPDVLRPLIEDRDAIKAEIRETDAPERRHELEGKSEAIKWILVSCFGYQGFSNAKFGRIECHEAINAYAREILLDAKAILESNGWRVVHGIVDSIWVTPMEGETQTPLPNIASDISERVGIRFEYEGEFDWVAFVPLRTEESGALTKYFGARADATDGESRYKFRGIEVRQRSTPPFVAETQKELVETLDHHRTPEAVCDVLQRRLTELRRSAVDPQELVVDNRVSKRRDAYSRATRNAAALERAAADGIEKYPGESLAYVVTDDEKRSRERVTLAHETPKTYDAAFYADLLVRAAESVVSPLGWRESDIREYLSEQTDTSLVRFC</sequence>
<reference evidence="9" key="1">
    <citation type="submission" date="2017-11" db="EMBL/GenBank/DDBJ databases">
        <authorList>
            <person name="Kajale S.C."/>
            <person name="Sharma A."/>
        </authorList>
    </citation>
    <scope>NUCLEOTIDE SEQUENCE</scope>
    <source>
        <strain evidence="9">LS1_42</strain>
    </source>
</reference>
<keyword evidence="3" id="KW-0808">Transferase</keyword>
<dbReference type="SMART" id="SM00486">
    <property type="entry name" value="POLBc"/>
    <property type="match status" value="1"/>
</dbReference>
<dbReference type="Gene3D" id="3.90.1600.10">
    <property type="entry name" value="Palm domain of DNA polymerase"/>
    <property type="match status" value="1"/>
</dbReference>
<dbReference type="SUPFAM" id="SSF56672">
    <property type="entry name" value="DNA/RNA polymerases"/>
    <property type="match status" value="1"/>
</dbReference>
<dbReference type="Gene3D" id="1.10.287.690">
    <property type="entry name" value="Helix hairpin bin"/>
    <property type="match status" value="1"/>
</dbReference>
<comment type="catalytic activity">
    <reaction evidence="7">
        <text>DNA(n) + a 2'-deoxyribonucleoside 5'-triphosphate = DNA(n+1) + diphosphate</text>
        <dbReference type="Rhea" id="RHEA:22508"/>
        <dbReference type="Rhea" id="RHEA-COMP:17339"/>
        <dbReference type="Rhea" id="RHEA-COMP:17340"/>
        <dbReference type="ChEBI" id="CHEBI:33019"/>
        <dbReference type="ChEBI" id="CHEBI:61560"/>
        <dbReference type="ChEBI" id="CHEBI:173112"/>
        <dbReference type="EC" id="2.7.7.7"/>
    </reaction>
</comment>
<dbReference type="InterPro" id="IPR050240">
    <property type="entry name" value="DNA_pol_type-B"/>
</dbReference>
<dbReference type="InterPro" id="IPR042087">
    <property type="entry name" value="DNA_pol_B_thumb"/>
</dbReference>
<gene>
    <name evidence="9" type="ORF">CV102_22380</name>
</gene>
<evidence type="ECO:0000256" key="6">
    <source>
        <dbReference type="ARBA" id="ARBA00023125"/>
    </source>
</evidence>
<dbReference type="PANTHER" id="PTHR10322:SF23">
    <property type="entry name" value="DNA POLYMERASE DELTA CATALYTIC SUBUNIT"/>
    <property type="match status" value="1"/>
</dbReference>
<keyword evidence="6" id="KW-0238">DNA-binding</keyword>
<evidence type="ECO:0000256" key="7">
    <source>
        <dbReference type="ARBA" id="ARBA00049244"/>
    </source>
</evidence>
<dbReference type="Gene3D" id="1.10.132.60">
    <property type="entry name" value="DNA polymerase family B, C-terminal domain"/>
    <property type="match status" value="1"/>
</dbReference>
<dbReference type="Proteomes" id="UP000766904">
    <property type="component" value="Unassembled WGS sequence"/>
</dbReference>
<keyword evidence="4" id="KW-0548">Nucleotidyltransferase</keyword>
<dbReference type="NCBIfam" id="NF004418">
    <property type="entry name" value="PRK05761.1-4"/>
    <property type="match status" value="1"/>
</dbReference>
<comment type="caution">
    <text evidence="9">The sequence shown here is derived from an EMBL/GenBank/DDBJ whole genome shotgun (WGS) entry which is preliminary data.</text>
</comment>
<dbReference type="EMBL" id="PHNJ01000018">
    <property type="protein sequence ID" value="TYL36380.1"/>
    <property type="molecule type" value="Genomic_DNA"/>
</dbReference>
<name>A0A8J8PXP7_9EURY</name>
<dbReference type="Pfam" id="PF00136">
    <property type="entry name" value="DNA_pol_B"/>
    <property type="match status" value="1"/>
</dbReference>
<evidence type="ECO:0000256" key="5">
    <source>
        <dbReference type="ARBA" id="ARBA00022932"/>
    </source>
</evidence>
<evidence type="ECO:0000313" key="10">
    <source>
        <dbReference type="Proteomes" id="UP000766904"/>
    </source>
</evidence>
<dbReference type="InterPro" id="IPR043502">
    <property type="entry name" value="DNA/RNA_pol_sf"/>
</dbReference>
<evidence type="ECO:0000313" key="9">
    <source>
        <dbReference type="EMBL" id="TYL36380.1"/>
    </source>
</evidence>
<dbReference type="Gene3D" id="3.30.342.10">
    <property type="entry name" value="DNA Polymerase, chain B, domain 1"/>
    <property type="match status" value="1"/>
</dbReference>
<comment type="similarity">
    <text evidence="1">Belongs to the DNA polymerase type-B family.</text>
</comment>
<accession>A0A8J8PXP7</accession>
<dbReference type="GO" id="GO:0000166">
    <property type="term" value="F:nucleotide binding"/>
    <property type="evidence" value="ECO:0007669"/>
    <property type="project" value="InterPro"/>
</dbReference>
<evidence type="ECO:0000259" key="8">
    <source>
        <dbReference type="Pfam" id="PF00136"/>
    </source>
</evidence>
<dbReference type="GO" id="GO:0003887">
    <property type="term" value="F:DNA-directed DNA polymerase activity"/>
    <property type="evidence" value="ECO:0007669"/>
    <property type="project" value="UniProtKB-KW"/>
</dbReference>
<keyword evidence="10" id="KW-1185">Reference proteome</keyword>
<evidence type="ECO:0000256" key="4">
    <source>
        <dbReference type="ARBA" id="ARBA00022695"/>
    </source>
</evidence>
<dbReference type="RefSeq" id="WP_148860215.1">
    <property type="nucleotide sequence ID" value="NZ_PHNJ01000018.1"/>
</dbReference>
<evidence type="ECO:0000256" key="3">
    <source>
        <dbReference type="ARBA" id="ARBA00022679"/>
    </source>
</evidence>
<dbReference type="InterPro" id="IPR023211">
    <property type="entry name" value="DNA_pol_palm_dom_sf"/>
</dbReference>
<evidence type="ECO:0000256" key="1">
    <source>
        <dbReference type="ARBA" id="ARBA00005755"/>
    </source>
</evidence>
<organism evidence="9 10">
    <name type="scientific">Natronococcus pandeyae</name>
    <dbReference type="NCBI Taxonomy" id="2055836"/>
    <lineage>
        <taxon>Archaea</taxon>
        <taxon>Methanobacteriati</taxon>
        <taxon>Methanobacteriota</taxon>
        <taxon>Stenosarchaea group</taxon>
        <taxon>Halobacteria</taxon>
        <taxon>Halobacteriales</taxon>
        <taxon>Natrialbaceae</taxon>
        <taxon>Natronococcus</taxon>
    </lineage>
</organism>
<feature type="domain" description="DNA-directed DNA polymerase family B multifunctional" evidence="8">
    <location>
        <begin position="310"/>
        <end position="650"/>
    </location>
</feature>
<dbReference type="EC" id="2.7.7.7" evidence="2"/>